<keyword evidence="3" id="KW-0805">Transcription regulation</keyword>
<evidence type="ECO:0000256" key="4">
    <source>
        <dbReference type="ARBA" id="ARBA00023163"/>
    </source>
</evidence>
<dbReference type="OrthoDB" id="1723324at2759"/>
<evidence type="ECO:0000256" key="6">
    <source>
        <dbReference type="SAM" id="MobiDB-lite"/>
    </source>
</evidence>
<dbReference type="Gene3D" id="3.40.50.300">
    <property type="entry name" value="P-loop containing nucleotide triphosphate hydrolases"/>
    <property type="match status" value="1"/>
</dbReference>
<comment type="similarity">
    <text evidence="1">Belongs to the ClpA/ClpB family.</text>
</comment>
<comment type="caution">
    <text evidence="8">The sequence shown here is derived from an EMBL/GenBank/DDBJ whole genome shotgun (WGS) entry which is preliminary data.</text>
</comment>
<dbReference type="Pfam" id="PF23569">
    <property type="entry name" value="NBD_SMAX1"/>
    <property type="match status" value="1"/>
</dbReference>
<accession>A0A9Q0G2M5</accession>
<keyword evidence="2 5" id="KW-0677">Repeat</keyword>
<feature type="compositionally biased region" description="Polar residues" evidence="6">
    <location>
        <begin position="593"/>
        <end position="607"/>
    </location>
</feature>
<evidence type="ECO:0000259" key="7">
    <source>
        <dbReference type="PROSITE" id="PS51903"/>
    </source>
</evidence>
<dbReference type="InterPro" id="IPR058680">
    <property type="entry name" value="NBD_SMAX1-like"/>
</dbReference>
<evidence type="ECO:0000256" key="5">
    <source>
        <dbReference type="PROSITE-ProRule" id="PRU01251"/>
    </source>
</evidence>
<reference evidence="8" key="1">
    <citation type="submission" date="2022-02" db="EMBL/GenBank/DDBJ databases">
        <authorList>
            <person name="Henning P.M."/>
            <person name="McCubbin A.G."/>
            <person name="Shore J.S."/>
        </authorList>
    </citation>
    <scope>NUCLEOTIDE SEQUENCE</scope>
    <source>
        <strain evidence="8">F60SS</strain>
        <tissue evidence="8">Leaves</tissue>
    </source>
</reference>
<dbReference type="InterPro" id="IPR003959">
    <property type="entry name" value="ATPase_AAA_core"/>
</dbReference>
<evidence type="ECO:0000256" key="1">
    <source>
        <dbReference type="ARBA" id="ARBA00008675"/>
    </source>
</evidence>
<dbReference type="EMBL" id="JAKUCV010002850">
    <property type="protein sequence ID" value="KAJ4841224.1"/>
    <property type="molecule type" value="Genomic_DNA"/>
</dbReference>
<proteinExistence type="inferred from homology"/>
<dbReference type="InterPro" id="IPR036628">
    <property type="entry name" value="Clp_N_dom_sf"/>
</dbReference>
<dbReference type="InterPro" id="IPR051650">
    <property type="entry name" value="SL_signaling_regulator"/>
</dbReference>
<keyword evidence="4" id="KW-0804">Transcription</keyword>
<dbReference type="GO" id="GO:0016887">
    <property type="term" value="F:ATP hydrolysis activity"/>
    <property type="evidence" value="ECO:0007669"/>
    <property type="project" value="InterPro"/>
</dbReference>
<evidence type="ECO:0000313" key="9">
    <source>
        <dbReference type="Proteomes" id="UP001141552"/>
    </source>
</evidence>
<gene>
    <name evidence="8" type="ORF">Tsubulata_035928</name>
</gene>
<evidence type="ECO:0000313" key="8">
    <source>
        <dbReference type="EMBL" id="KAJ4841224.1"/>
    </source>
</evidence>
<dbReference type="PANTHER" id="PTHR43572:SF49">
    <property type="entry name" value="PROTEIN SMAX1-LIKE 8"/>
    <property type="match status" value="1"/>
</dbReference>
<dbReference type="GO" id="GO:0005524">
    <property type="term" value="F:ATP binding"/>
    <property type="evidence" value="ECO:0007669"/>
    <property type="project" value="InterPro"/>
</dbReference>
<feature type="region of interest" description="Disordered" evidence="6">
    <location>
        <begin position="648"/>
        <end position="678"/>
    </location>
</feature>
<feature type="domain" description="Clp R" evidence="7">
    <location>
        <begin position="8"/>
        <end position="194"/>
    </location>
</feature>
<reference evidence="8" key="2">
    <citation type="journal article" date="2023" name="Plants (Basel)">
        <title>Annotation of the Turnera subulata (Passifloraceae) Draft Genome Reveals the S-Locus Evolved after the Divergence of Turneroideae from Passifloroideae in a Stepwise Manner.</title>
        <authorList>
            <person name="Henning P.M."/>
            <person name="Roalson E.H."/>
            <person name="Mir W."/>
            <person name="McCubbin A.G."/>
            <person name="Shore J.S."/>
        </authorList>
    </citation>
    <scope>NUCLEOTIDE SEQUENCE</scope>
    <source>
        <strain evidence="8">F60SS</strain>
    </source>
</reference>
<dbReference type="Proteomes" id="UP001141552">
    <property type="component" value="Unassembled WGS sequence"/>
</dbReference>
<organism evidence="8 9">
    <name type="scientific">Turnera subulata</name>
    <dbReference type="NCBI Taxonomy" id="218843"/>
    <lineage>
        <taxon>Eukaryota</taxon>
        <taxon>Viridiplantae</taxon>
        <taxon>Streptophyta</taxon>
        <taxon>Embryophyta</taxon>
        <taxon>Tracheophyta</taxon>
        <taxon>Spermatophyta</taxon>
        <taxon>Magnoliopsida</taxon>
        <taxon>eudicotyledons</taxon>
        <taxon>Gunneridae</taxon>
        <taxon>Pentapetalae</taxon>
        <taxon>rosids</taxon>
        <taxon>fabids</taxon>
        <taxon>Malpighiales</taxon>
        <taxon>Passifloraceae</taxon>
        <taxon>Turnera</taxon>
    </lineage>
</organism>
<dbReference type="Gene3D" id="1.10.1780.10">
    <property type="entry name" value="Clp, N-terminal domain"/>
    <property type="match status" value="1"/>
</dbReference>
<dbReference type="SUPFAM" id="SSF52540">
    <property type="entry name" value="P-loop containing nucleoside triphosphate hydrolases"/>
    <property type="match status" value="1"/>
</dbReference>
<feature type="compositionally biased region" description="Low complexity" evidence="6">
    <location>
        <begin position="134"/>
        <end position="145"/>
    </location>
</feature>
<dbReference type="InterPro" id="IPR058954">
    <property type="entry name" value="AAA_lid_SMAX1"/>
</dbReference>
<feature type="region of interest" description="Disordered" evidence="6">
    <location>
        <begin position="354"/>
        <end position="373"/>
    </location>
</feature>
<dbReference type="AlphaFoldDB" id="A0A9Q0G2M5"/>
<dbReference type="Pfam" id="PF26587">
    <property type="entry name" value="AAA_lid_SMAX1"/>
    <property type="match status" value="1"/>
</dbReference>
<evidence type="ECO:0000256" key="2">
    <source>
        <dbReference type="ARBA" id="ARBA00022737"/>
    </source>
</evidence>
<dbReference type="InterPro" id="IPR004176">
    <property type="entry name" value="Clp_R_N"/>
</dbReference>
<protein>
    <recommendedName>
        <fullName evidence="7">Clp R domain-containing protein</fullName>
    </recommendedName>
</protein>
<dbReference type="PANTHER" id="PTHR43572">
    <property type="entry name" value="CHAPERONE PROTEIN CLPD, CHLOROPLASTIC"/>
    <property type="match status" value="1"/>
</dbReference>
<dbReference type="InterPro" id="IPR027417">
    <property type="entry name" value="P-loop_NTPase"/>
</dbReference>
<keyword evidence="9" id="KW-1185">Reference proteome</keyword>
<feature type="compositionally biased region" description="Polar residues" evidence="6">
    <location>
        <begin position="661"/>
        <end position="678"/>
    </location>
</feature>
<dbReference type="PROSITE" id="PS51903">
    <property type="entry name" value="CLP_R"/>
    <property type="match status" value="1"/>
</dbReference>
<name>A0A9Q0G2M5_9ROSI</name>
<feature type="region of interest" description="Disordered" evidence="6">
    <location>
        <begin position="585"/>
        <end position="607"/>
    </location>
</feature>
<feature type="compositionally biased region" description="Low complexity" evidence="6">
    <location>
        <begin position="354"/>
        <end position="372"/>
    </location>
</feature>
<sequence>MPTPVTAARQCLTPEAAHALDEAVGVARRRGHGQTTSLHAVSALLSLPSSTLRDACARARNSAYSPRLQFKALDLCLGVSLDRVPTSQLGEEESPPVSNSLMAAIKRSQANQRRQPEHIHLYLQQQHHHHHHLSPSSSSSTSSSTSSSSISCVKVELQNLILSILDDPVVSRVFGEAGFRSSEIKMAIVRPLPQLFKYSSRLRPPPVFLWNSSSEESNPDPGQGTCSGRRGFSFPFSGFGDVSENVHRRIGEVLVRSKGRNPLLVGLCAYDTLASFGDILEKGKESVLGLDQLSGLRMVCLEGDVKKFFSEVCDRGSVDTRFEELDQLVKQNLGPGLVVNFGDLKVFVDASISTSSNSHSHSNSSGGSISISENDSRSNGCGLNDAVNYVVEKLTRLLQLHGEKLWLIGAASSYETYSKFVTRFPSAEKDWDLQVMPITSLRNSMAEVYPRSSLMESFVPFGGFFSTTSDFIGPLSSSSQSMPRCHLCNEKCEQEVHAVLNGGLTSSVTDQYQSSLPSYLQMGELGANKGLDVKTGDGVVLNTKVAGVQKKWDSICQRLHHSRAPGSIHPKLPTIMGFRLVEDRKEDADHHSGNSTSPLLANRNRSMNGNSCVPVTVGLLNISPKQINLPFPVVSESKTECVLSKDLEKRSKGEDVESDGLRSSSFSNSSTCDGSQASPATDLGLGLSSGSSSGELKKIASPAHSEFPQYLSCSFPVNFDLVSDNPAQSSSSSSPTFGGKLDFKTLLRALKERVGWQDEAIHVICQTIACCRTRNETCQAFNQRGDIWLSFLGPDRWGKRKIATALAEIIYGSKENFISVDLCPEDEMSHSYALASSQHVNGHDVYSRGKTIVDCIAGELYKKPLSIVFLENIDKADGQARGKLLQAMRTGKFSDSYGRHIGINHAIFITTSLSAEDEAPPSVKQHFPTYSEERVLRAKSRPMRILIEQASGEKLGQDLALSITTSEAFSSSISPSKRKLIGLNQNLEQPETTEMAKRAHRTSTRNLDLNLPVEENNIEEDTRDGNSDSDSEANISKVWLLDFFGRVDKKVVFKPFDFDTLAGRISNQITESFHKIIGMECLLEIDSKLMEQLLASVYLSDQSTVMENWVENVLKRAFLEVNNRHSLNAQSVVKLVPANGHFLEEHLPGVPPLPKIIFN</sequence>
<feature type="region of interest" description="Disordered" evidence="6">
    <location>
        <begin position="124"/>
        <end position="145"/>
    </location>
</feature>
<dbReference type="Pfam" id="PF07724">
    <property type="entry name" value="AAA_2"/>
    <property type="match status" value="1"/>
</dbReference>
<evidence type="ECO:0000256" key="3">
    <source>
        <dbReference type="ARBA" id="ARBA00023015"/>
    </source>
</evidence>